<evidence type="ECO:0000313" key="8">
    <source>
        <dbReference type="EMBL" id="PXW90936.1"/>
    </source>
</evidence>
<dbReference type="PIRSF" id="PIRSF001357">
    <property type="entry name" value="DeoC"/>
    <property type="match status" value="1"/>
</dbReference>
<dbReference type="CDD" id="cd00959">
    <property type="entry name" value="DeoC"/>
    <property type="match status" value="1"/>
</dbReference>
<dbReference type="AlphaFoldDB" id="A0A2V3WBM8"/>
<evidence type="ECO:0000256" key="7">
    <source>
        <dbReference type="HAMAP-Rule" id="MF_00114"/>
    </source>
</evidence>
<keyword evidence="2 7" id="KW-0963">Cytoplasm</keyword>
<dbReference type="Gene3D" id="3.20.20.70">
    <property type="entry name" value="Aldolase class I"/>
    <property type="match status" value="1"/>
</dbReference>
<dbReference type="PANTHER" id="PTHR10889:SF1">
    <property type="entry name" value="DEOXYRIBOSE-PHOSPHATE ALDOLASE"/>
    <property type="match status" value="1"/>
</dbReference>
<evidence type="ECO:0000313" key="9">
    <source>
        <dbReference type="Proteomes" id="UP000247922"/>
    </source>
</evidence>
<comment type="catalytic activity">
    <reaction evidence="5 7">
        <text>2-deoxy-D-ribose 5-phosphate = D-glyceraldehyde 3-phosphate + acetaldehyde</text>
        <dbReference type="Rhea" id="RHEA:12821"/>
        <dbReference type="ChEBI" id="CHEBI:15343"/>
        <dbReference type="ChEBI" id="CHEBI:59776"/>
        <dbReference type="ChEBI" id="CHEBI:62877"/>
        <dbReference type="EC" id="4.1.2.4"/>
    </reaction>
</comment>
<dbReference type="InterPro" id="IPR002915">
    <property type="entry name" value="DeoC/FbaB/LacD_aldolase"/>
</dbReference>
<dbReference type="SMART" id="SM01133">
    <property type="entry name" value="DeoC"/>
    <property type="match status" value="1"/>
</dbReference>
<comment type="subcellular location">
    <subcellularLocation>
        <location evidence="7">Cytoplasm</location>
    </subcellularLocation>
</comment>
<dbReference type="GO" id="GO:0004139">
    <property type="term" value="F:deoxyribose-phosphate aldolase activity"/>
    <property type="evidence" value="ECO:0007669"/>
    <property type="project" value="UniProtKB-UniRule"/>
</dbReference>
<dbReference type="HAMAP" id="MF_00114">
    <property type="entry name" value="DeoC_type1"/>
    <property type="match status" value="1"/>
</dbReference>
<accession>A0A2V3WBM8</accession>
<dbReference type="NCBIfam" id="TIGR00126">
    <property type="entry name" value="deoC"/>
    <property type="match status" value="1"/>
</dbReference>
<evidence type="ECO:0000256" key="4">
    <source>
        <dbReference type="ARBA" id="ARBA00023270"/>
    </source>
</evidence>
<dbReference type="InterPro" id="IPR028581">
    <property type="entry name" value="DeoC_typeI"/>
</dbReference>
<evidence type="ECO:0000256" key="3">
    <source>
        <dbReference type="ARBA" id="ARBA00023239"/>
    </source>
</evidence>
<keyword evidence="9" id="KW-1185">Reference proteome</keyword>
<dbReference type="GO" id="GO:0005737">
    <property type="term" value="C:cytoplasm"/>
    <property type="evidence" value="ECO:0007669"/>
    <property type="project" value="UniProtKB-SubCell"/>
</dbReference>
<dbReference type="PANTHER" id="PTHR10889">
    <property type="entry name" value="DEOXYRIBOSE-PHOSPHATE ALDOLASE"/>
    <property type="match status" value="1"/>
</dbReference>
<dbReference type="InterPro" id="IPR011343">
    <property type="entry name" value="DeoC"/>
</dbReference>
<sequence>MNKDLAQYIDHTALKPDTTKEQITALCDEAMQYKFYSVCVNPTWVETAAKALKDSEVDVCTVIGFPLGATTSEVKAFETKDAIAKGATEVDMVINIAALKDGNDQFVEDDIRAVVEAADKQARVKVIIETCLLTDAEKVKACDFAVAAGADFVKTSTGFSTGGATVDDIKLMRKTVGPDIGVKASGGVRDRNGALDMIEAGATRIGASSGIQIVTGGKSDSDY</sequence>
<dbReference type="FunFam" id="3.20.20.70:FF:000044">
    <property type="entry name" value="Deoxyribose-phosphate aldolase"/>
    <property type="match status" value="1"/>
</dbReference>
<evidence type="ECO:0000256" key="6">
    <source>
        <dbReference type="ARBA" id="ARBA00056337"/>
    </source>
</evidence>
<dbReference type="EC" id="4.1.2.4" evidence="7"/>
<protein>
    <recommendedName>
        <fullName evidence="7">Deoxyribose-phosphate aldolase</fullName>
        <shortName evidence="7">DERA</shortName>
        <ecNumber evidence="7">4.1.2.4</ecNumber>
    </recommendedName>
    <alternativeName>
        <fullName evidence="7">2-deoxy-D-ribose 5-phosphate aldolase</fullName>
    </alternativeName>
    <alternativeName>
        <fullName evidence="7">Phosphodeoxyriboaldolase</fullName>
        <shortName evidence="7">Deoxyriboaldolase</shortName>
    </alternativeName>
</protein>
<evidence type="ECO:0000256" key="2">
    <source>
        <dbReference type="ARBA" id="ARBA00022490"/>
    </source>
</evidence>
<dbReference type="Proteomes" id="UP000247922">
    <property type="component" value="Unassembled WGS sequence"/>
</dbReference>
<dbReference type="InterPro" id="IPR013785">
    <property type="entry name" value="Aldolase_TIM"/>
</dbReference>
<dbReference type="Pfam" id="PF01791">
    <property type="entry name" value="DeoC"/>
    <property type="match status" value="1"/>
</dbReference>
<comment type="pathway">
    <text evidence="7">Carbohydrate degradation; 2-deoxy-D-ribose 1-phosphate degradation; D-glyceraldehyde 3-phosphate and acetaldehyde from 2-deoxy-alpha-D-ribose 1-phosphate: step 2/2.</text>
</comment>
<evidence type="ECO:0000256" key="1">
    <source>
        <dbReference type="ARBA" id="ARBA00010936"/>
    </source>
</evidence>
<keyword evidence="3 7" id="KW-0456">Lyase</keyword>
<dbReference type="SUPFAM" id="SSF51569">
    <property type="entry name" value="Aldolase"/>
    <property type="match status" value="1"/>
</dbReference>
<organism evidence="8 9">
    <name type="scientific">Streptohalobacillus salinus</name>
    <dbReference type="NCBI Taxonomy" id="621096"/>
    <lineage>
        <taxon>Bacteria</taxon>
        <taxon>Bacillati</taxon>
        <taxon>Bacillota</taxon>
        <taxon>Bacilli</taxon>
        <taxon>Bacillales</taxon>
        <taxon>Bacillaceae</taxon>
        <taxon>Streptohalobacillus</taxon>
    </lineage>
</organism>
<feature type="active site" description="Proton donor/acceptor" evidence="7">
    <location>
        <position position="91"/>
    </location>
</feature>
<comment type="caution">
    <text evidence="8">The sequence shown here is derived from an EMBL/GenBank/DDBJ whole genome shotgun (WGS) entry which is preliminary data.</text>
</comment>
<dbReference type="UniPathway" id="UPA00002">
    <property type="reaction ID" value="UER00468"/>
</dbReference>
<dbReference type="GO" id="GO:0006018">
    <property type="term" value="P:2-deoxyribose 1-phosphate catabolic process"/>
    <property type="evidence" value="ECO:0007669"/>
    <property type="project" value="UniProtKB-UniRule"/>
</dbReference>
<dbReference type="OrthoDB" id="9778711at2"/>
<feature type="active site" description="Schiff-base intermediate with acetaldehyde" evidence="7">
    <location>
        <position position="154"/>
    </location>
</feature>
<dbReference type="GO" id="GO:0016052">
    <property type="term" value="P:carbohydrate catabolic process"/>
    <property type="evidence" value="ECO:0007669"/>
    <property type="project" value="TreeGrafter"/>
</dbReference>
<name>A0A2V3WBM8_9BACI</name>
<evidence type="ECO:0000256" key="5">
    <source>
        <dbReference type="ARBA" id="ARBA00048791"/>
    </source>
</evidence>
<comment type="function">
    <text evidence="6 7">Catalyzes a reversible aldol reaction between acetaldehyde and D-glyceraldehyde 3-phosphate to generate 2-deoxy-D-ribose 5-phosphate.</text>
</comment>
<comment type="similarity">
    <text evidence="1 7">Belongs to the DeoC/FbaB aldolase family. DeoC type 1 subfamily.</text>
</comment>
<dbReference type="RefSeq" id="WP_110251497.1">
    <property type="nucleotide sequence ID" value="NZ_QJJR01000007.1"/>
</dbReference>
<feature type="active site" description="Proton donor/acceptor" evidence="7">
    <location>
        <position position="183"/>
    </location>
</feature>
<dbReference type="GO" id="GO:0009264">
    <property type="term" value="P:deoxyribonucleotide catabolic process"/>
    <property type="evidence" value="ECO:0007669"/>
    <property type="project" value="UniProtKB-UniRule"/>
</dbReference>
<dbReference type="EMBL" id="QJJR01000007">
    <property type="protein sequence ID" value="PXW90936.1"/>
    <property type="molecule type" value="Genomic_DNA"/>
</dbReference>
<gene>
    <name evidence="7" type="primary">deoC</name>
    <name evidence="8" type="ORF">DES38_10768</name>
</gene>
<proteinExistence type="inferred from homology"/>
<keyword evidence="4 7" id="KW-0704">Schiff base</keyword>
<reference evidence="8 9" key="1">
    <citation type="submission" date="2018-05" db="EMBL/GenBank/DDBJ databases">
        <title>Genomic Encyclopedia of Type Strains, Phase IV (KMG-IV): sequencing the most valuable type-strain genomes for metagenomic binning, comparative biology and taxonomic classification.</title>
        <authorList>
            <person name="Goeker M."/>
        </authorList>
    </citation>
    <scope>NUCLEOTIDE SEQUENCE [LARGE SCALE GENOMIC DNA]</scope>
    <source>
        <strain evidence="8 9">DSM 22440</strain>
    </source>
</reference>